<keyword evidence="1" id="KW-0472">Membrane</keyword>
<sequence>MKLDCSLVEDLYPLYQENELKPENRRAVEEHLKECNRCHELYQKGSGFSEVSLFPDEKEEKVSKELDDRIRLNFRLRRMKVIAVLLAAIIIVTGINRYAANREQVATLLNGMYSYSRSLNEIADRPYETNSELYLSDSIDDIIDLDNELNWLERNLFNNTSYNFFVDTEVFNEMLTSLKERKSQGLQDETDVMAIELLQKHSKALFQHVQSEYDSFHHGYSSYLEILDIDGIGEPINKIEELAYFYNTYHKLPSEMKLLSEKDLEKKIRTVFNIEEEKVELEKSHNNVPGVYRFEINGIHGEINGYSGMIFDADSSLRLNDKKTKDKKEVMEKAKQFVEKIYGNNAHFEMWQENIGGQPSIYRFRFVPLAGEYRLLFLGSEPYYLQLDAETGDSMFLAHRPMLTKEFFAKKYKEVLSTESIESKAEQVSGVKGKSVEKGIIYSTVSADYVLVHVFEGEDSFVYINAETGIVERPYFFNY</sequence>
<protein>
    <recommendedName>
        <fullName evidence="2">Putative zinc-finger domain-containing protein</fullName>
    </recommendedName>
</protein>
<evidence type="ECO:0000313" key="3">
    <source>
        <dbReference type="EMBL" id="OOE12512.1"/>
    </source>
</evidence>
<feature type="transmembrane region" description="Helical" evidence="1">
    <location>
        <begin position="81"/>
        <end position="100"/>
    </location>
</feature>
<comment type="caution">
    <text evidence="3">The sequence shown here is derived from an EMBL/GenBank/DDBJ whole genome shotgun (WGS) entry which is preliminary data.</text>
</comment>
<name>A0A1V3G807_9BACL</name>
<reference evidence="3 4" key="1">
    <citation type="submission" date="2016-11" db="EMBL/GenBank/DDBJ databases">
        <authorList>
            <person name="Jaros S."/>
            <person name="Januszkiewicz K."/>
            <person name="Wedrychowicz H."/>
        </authorList>
    </citation>
    <scope>NUCLEOTIDE SEQUENCE [LARGE SCALE GENOMIC DNA]</scope>
    <source>
        <strain evidence="3 4">Con a/3</strain>
    </source>
</reference>
<dbReference type="InterPro" id="IPR027383">
    <property type="entry name" value="Znf_put"/>
</dbReference>
<keyword evidence="1" id="KW-0812">Transmembrane</keyword>
<dbReference type="OrthoDB" id="6194834at2"/>
<dbReference type="RefSeq" id="WP_077362439.1">
    <property type="nucleotide sequence ID" value="NZ_MQMF01000002.1"/>
</dbReference>
<keyword evidence="1" id="KW-1133">Transmembrane helix</keyword>
<dbReference type="AlphaFoldDB" id="A0A1V3G807"/>
<dbReference type="Pfam" id="PF13490">
    <property type="entry name" value="zf-HC2"/>
    <property type="match status" value="1"/>
</dbReference>
<accession>A0A1V3G807</accession>
<proteinExistence type="predicted"/>
<feature type="domain" description="Putative zinc-finger" evidence="2">
    <location>
        <begin position="5"/>
        <end position="39"/>
    </location>
</feature>
<dbReference type="Proteomes" id="UP000188597">
    <property type="component" value="Unassembled WGS sequence"/>
</dbReference>
<evidence type="ECO:0000313" key="4">
    <source>
        <dbReference type="Proteomes" id="UP000188597"/>
    </source>
</evidence>
<evidence type="ECO:0000259" key="2">
    <source>
        <dbReference type="Pfam" id="PF13490"/>
    </source>
</evidence>
<evidence type="ECO:0000256" key="1">
    <source>
        <dbReference type="SAM" id="Phobius"/>
    </source>
</evidence>
<gene>
    <name evidence="3" type="ORF">UN64_10540</name>
</gene>
<organism evidence="3 4">
    <name type="scientific">Fictibacillus arsenicus</name>
    <dbReference type="NCBI Taxonomy" id="255247"/>
    <lineage>
        <taxon>Bacteria</taxon>
        <taxon>Bacillati</taxon>
        <taxon>Bacillota</taxon>
        <taxon>Bacilli</taxon>
        <taxon>Bacillales</taxon>
        <taxon>Fictibacillaceae</taxon>
        <taxon>Fictibacillus</taxon>
    </lineage>
</organism>
<dbReference type="EMBL" id="MQMF01000002">
    <property type="protein sequence ID" value="OOE12512.1"/>
    <property type="molecule type" value="Genomic_DNA"/>
</dbReference>